<protein>
    <submittedName>
        <fullName evidence="2">Uncharacterized protein</fullName>
    </submittedName>
</protein>
<dbReference type="STRING" id="36022.A0A1V2L7U3"/>
<name>A0A1V2L7U3_CYBFA</name>
<evidence type="ECO:0000256" key="1">
    <source>
        <dbReference type="SAM" id="MobiDB-lite"/>
    </source>
</evidence>
<dbReference type="EMBL" id="MPUK01000004">
    <property type="protein sequence ID" value="ONH67675.1"/>
    <property type="molecule type" value="Genomic_DNA"/>
</dbReference>
<dbReference type="AlphaFoldDB" id="A0A1V2L7U3"/>
<keyword evidence="3" id="KW-1185">Reference proteome</keyword>
<proteinExistence type="predicted"/>
<feature type="compositionally biased region" description="Low complexity" evidence="1">
    <location>
        <begin position="67"/>
        <end position="82"/>
    </location>
</feature>
<dbReference type="Proteomes" id="UP000189513">
    <property type="component" value="Unassembled WGS sequence"/>
</dbReference>
<sequence>MNILAHVHILSDSISLKGNISDFGNPPTIIKIKNFEPLQLAKKKHYISSSQGSSPPPQFKVTKKTSRSNSRSSDSSTSSSVSLAKPQGRPFNESLNARFLYFDTIDEMISELLTSKVEMLTLITDFGSFKVDGFLTTNSMQLRVRVPETPQYQMQQIEFDKENDDDDEAPDIVPELCDTFGTDDLSFVRIIRNNKGKLVKFEVLSDLKNEDLDVNYIKKFITYPRYKAKMKIYLIRGRFDKNIWFYNDMRMLIWDLENVYLGDKKILINNNILTDI</sequence>
<feature type="region of interest" description="Disordered" evidence="1">
    <location>
        <begin position="46"/>
        <end position="87"/>
    </location>
</feature>
<reference evidence="3" key="1">
    <citation type="journal article" date="2017" name="Genome Announc.">
        <title>Genome sequences of Cyberlindnera fabianii 65, Pichia kudriavzevii 129, and Saccharomyces cerevisiae 131 isolated from fermented masau fruits in Zimbabwe.</title>
        <authorList>
            <person name="van Rijswijck I.M.H."/>
            <person name="Derks M.F.L."/>
            <person name="Abee T."/>
            <person name="de Ridder D."/>
            <person name="Smid E.J."/>
        </authorList>
    </citation>
    <scope>NUCLEOTIDE SEQUENCE [LARGE SCALE GENOMIC DNA]</scope>
    <source>
        <strain evidence="3">65</strain>
    </source>
</reference>
<gene>
    <name evidence="2" type="ORF">BON22_2607</name>
</gene>
<comment type="caution">
    <text evidence="2">The sequence shown here is derived from an EMBL/GenBank/DDBJ whole genome shotgun (WGS) entry which is preliminary data.</text>
</comment>
<dbReference type="OMA" id="IHHERVA"/>
<evidence type="ECO:0000313" key="3">
    <source>
        <dbReference type="Proteomes" id="UP000189513"/>
    </source>
</evidence>
<organism evidence="2 3">
    <name type="scientific">Cyberlindnera fabianii</name>
    <name type="common">Yeast</name>
    <name type="synonym">Hansenula fabianii</name>
    <dbReference type="NCBI Taxonomy" id="36022"/>
    <lineage>
        <taxon>Eukaryota</taxon>
        <taxon>Fungi</taxon>
        <taxon>Dikarya</taxon>
        <taxon>Ascomycota</taxon>
        <taxon>Saccharomycotina</taxon>
        <taxon>Saccharomycetes</taxon>
        <taxon>Phaffomycetales</taxon>
        <taxon>Phaffomycetaceae</taxon>
        <taxon>Cyberlindnera</taxon>
    </lineage>
</organism>
<evidence type="ECO:0000313" key="2">
    <source>
        <dbReference type="EMBL" id="ONH67675.1"/>
    </source>
</evidence>
<dbReference type="VEuPathDB" id="FungiDB:BON22_2607"/>
<accession>A0A1V2L7U3</accession>